<protein>
    <submittedName>
        <fullName evidence="1 2">Uncharacterized protein</fullName>
    </submittedName>
</protein>
<evidence type="ECO:0000313" key="1">
    <source>
        <dbReference type="EMBL" id="ESN98435.1"/>
    </source>
</evidence>
<dbReference type="eggNOG" id="ENOG502SXGU">
    <property type="taxonomic scope" value="Eukaryota"/>
</dbReference>
<dbReference type="RefSeq" id="XP_009023396.1">
    <property type="nucleotide sequence ID" value="XM_009025148.1"/>
</dbReference>
<dbReference type="EMBL" id="AMQM01005874">
    <property type="status" value="NOT_ANNOTATED_CDS"/>
    <property type="molecule type" value="Genomic_DNA"/>
</dbReference>
<sequence>MSESYLHLMRVNIRPYAYIKDVISGCWRNIQDGIRDKGTIVYGFKVIGENCLVFNGGIEEALESMNSAYGEQIEVSCQPLRSYETFAEHVLGVEKTIALPSTSKLSANGGQLFWLEFNIDYQNVELSSFLSTWKAEALTEFNLRNNGKMELEVYKTVGKRQIHLFVKLSSCDLLDDIVFTLPLIKELGNQIEIRSKSITKL</sequence>
<dbReference type="OMA" id="EAKLIAX"/>
<organism evidence="2 3">
    <name type="scientific">Helobdella robusta</name>
    <name type="common">Californian leech</name>
    <dbReference type="NCBI Taxonomy" id="6412"/>
    <lineage>
        <taxon>Eukaryota</taxon>
        <taxon>Metazoa</taxon>
        <taxon>Spiralia</taxon>
        <taxon>Lophotrochozoa</taxon>
        <taxon>Annelida</taxon>
        <taxon>Clitellata</taxon>
        <taxon>Hirudinea</taxon>
        <taxon>Rhynchobdellida</taxon>
        <taxon>Glossiphoniidae</taxon>
        <taxon>Helobdella</taxon>
    </lineage>
</organism>
<keyword evidence="3" id="KW-1185">Reference proteome</keyword>
<dbReference type="GeneID" id="20206013"/>
<evidence type="ECO:0000313" key="2">
    <source>
        <dbReference type="EnsemblMetazoa" id="HelroP176905"/>
    </source>
</evidence>
<evidence type="ECO:0000313" key="3">
    <source>
        <dbReference type="Proteomes" id="UP000015101"/>
    </source>
</evidence>
<reference evidence="2" key="3">
    <citation type="submission" date="2015-06" db="UniProtKB">
        <authorList>
            <consortium name="EnsemblMetazoa"/>
        </authorList>
    </citation>
    <scope>IDENTIFICATION</scope>
</reference>
<name>T1FB14_HELRO</name>
<dbReference type="EnsemblMetazoa" id="HelroT176905">
    <property type="protein sequence ID" value="HelroP176905"/>
    <property type="gene ID" value="HelroG176905"/>
</dbReference>
<reference evidence="3" key="1">
    <citation type="submission" date="2012-12" db="EMBL/GenBank/DDBJ databases">
        <authorList>
            <person name="Hellsten U."/>
            <person name="Grimwood J."/>
            <person name="Chapman J.A."/>
            <person name="Shapiro H."/>
            <person name="Aerts A."/>
            <person name="Otillar R.P."/>
            <person name="Terry A.Y."/>
            <person name="Boore J.L."/>
            <person name="Simakov O."/>
            <person name="Marletaz F."/>
            <person name="Cho S.-J."/>
            <person name="Edsinger-Gonzales E."/>
            <person name="Havlak P."/>
            <person name="Kuo D.-H."/>
            <person name="Larsson T."/>
            <person name="Lv J."/>
            <person name="Arendt D."/>
            <person name="Savage R."/>
            <person name="Osoegawa K."/>
            <person name="de Jong P."/>
            <person name="Lindberg D.R."/>
            <person name="Seaver E.C."/>
            <person name="Weisblat D.A."/>
            <person name="Putnam N.H."/>
            <person name="Grigoriev I.V."/>
            <person name="Rokhsar D.S."/>
        </authorList>
    </citation>
    <scope>NUCLEOTIDE SEQUENCE</scope>
</reference>
<gene>
    <name evidence="2" type="primary">20206013</name>
    <name evidence="1" type="ORF">HELRODRAFT_176905</name>
</gene>
<proteinExistence type="predicted"/>
<dbReference type="EMBL" id="KB097144">
    <property type="protein sequence ID" value="ESN98435.1"/>
    <property type="molecule type" value="Genomic_DNA"/>
</dbReference>
<reference evidence="1 3" key="2">
    <citation type="journal article" date="2013" name="Nature">
        <title>Insights into bilaterian evolution from three spiralian genomes.</title>
        <authorList>
            <person name="Simakov O."/>
            <person name="Marletaz F."/>
            <person name="Cho S.J."/>
            <person name="Edsinger-Gonzales E."/>
            <person name="Havlak P."/>
            <person name="Hellsten U."/>
            <person name="Kuo D.H."/>
            <person name="Larsson T."/>
            <person name="Lv J."/>
            <person name="Arendt D."/>
            <person name="Savage R."/>
            <person name="Osoegawa K."/>
            <person name="de Jong P."/>
            <person name="Grimwood J."/>
            <person name="Chapman J.A."/>
            <person name="Shapiro H."/>
            <person name="Aerts A."/>
            <person name="Otillar R.P."/>
            <person name="Terry A.Y."/>
            <person name="Boore J.L."/>
            <person name="Grigoriev I.V."/>
            <person name="Lindberg D.R."/>
            <person name="Seaver E.C."/>
            <person name="Weisblat D.A."/>
            <person name="Putnam N.H."/>
            <person name="Rokhsar D.S."/>
        </authorList>
    </citation>
    <scope>NUCLEOTIDE SEQUENCE</scope>
</reference>
<dbReference type="KEGG" id="hro:HELRODRAFT_176905"/>
<accession>T1FB14</accession>
<dbReference type="HOGENOM" id="CLU_1300896_0_0_1"/>
<dbReference type="Proteomes" id="UP000015101">
    <property type="component" value="Unassembled WGS sequence"/>
</dbReference>
<dbReference type="AlphaFoldDB" id="T1FB14"/>
<dbReference type="CTD" id="20206013"/>
<dbReference type="InParanoid" id="T1FB14"/>
<dbReference type="OrthoDB" id="5961967at2759"/>